<evidence type="ECO:0008006" key="4">
    <source>
        <dbReference type="Google" id="ProtNLM"/>
    </source>
</evidence>
<evidence type="ECO:0000313" key="3">
    <source>
        <dbReference type="Proteomes" id="UP001491310"/>
    </source>
</evidence>
<evidence type="ECO:0000256" key="1">
    <source>
        <dbReference type="SAM" id="SignalP"/>
    </source>
</evidence>
<name>A0ABR2YCC8_9CHLO</name>
<feature type="chain" id="PRO_5046420774" description="Pherophorin domain-containing protein" evidence="1">
    <location>
        <begin position="29"/>
        <end position="139"/>
    </location>
</feature>
<keyword evidence="3" id="KW-1185">Reference proteome</keyword>
<comment type="caution">
    <text evidence="2">The sequence shown here is derived from an EMBL/GenBank/DDBJ whole genome shotgun (WGS) entry which is preliminary data.</text>
</comment>
<dbReference type="Proteomes" id="UP001491310">
    <property type="component" value="Unassembled WGS sequence"/>
</dbReference>
<keyword evidence="1" id="KW-0732">Signal</keyword>
<proteinExistence type="predicted"/>
<feature type="signal peptide" evidence="1">
    <location>
        <begin position="1"/>
        <end position="28"/>
    </location>
</feature>
<reference evidence="2 3" key="1">
    <citation type="journal article" date="2024" name="Nat. Commun.">
        <title>Phylogenomics reveals the evolutionary origins of lichenization in chlorophyte algae.</title>
        <authorList>
            <person name="Puginier C."/>
            <person name="Libourel C."/>
            <person name="Otte J."/>
            <person name="Skaloud P."/>
            <person name="Haon M."/>
            <person name="Grisel S."/>
            <person name="Petersen M."/>
            <person name="Berrin J.G."/>
            <person name="Delaux P.M."/>
            <person name="Dal Grande F."/>
            <person name="Keller J."/>
        </authorList>
    </citation>
    <scope>NUCLEOTIDE SEQUENCE [LARGE SCALE GENOMIC DNA]</scope>
    <source>
        <strain evidence="2 3">SAG 216-7</strain>
    </source>
</reference>
<dbReference type="EMBL" id="JALJOT010000016">
    <property type="protein sequence ID" value="KAK9902157.1"/>
    <property type="molecule type" value="Genomic_DNA"/>
</dbReference>
<organism evidence="2 3">
    <name type="scientific">Coccomyxa subellipsoidea</name>
    <dbReference type="NCBI Taxonomy" id="248742"/>
    <lineage>
        <taxon>Eukaryota</taxon>
        <taxon>Viridiplantae</taxon>
        <taxon>Chlorophyta</taxon>
        <taxon>core chlorophytes</taxon>
        <taxon>Trebouxiophyceae</taxon>
        <taxon>Trebouxiophyceae incertae sedis</taxon>
        <taxon>Coccomyxaceae</taxon>
        <taxon>Coccomyxa</taxon>
    </lineage>
</organism>
<gene>
    <name evidence="2" type="ORF">WJX75_006238</name>
</gene>
<evidence type="ECO:0000313" key="2">
    <source>
        <dbReference type="EMBL" id="KAK9902157.1"/>
    </source>
</evidence>
<accession>A0ABR2YCC8</accession>
<sequence>MRDRQPAPRLLLAFLLLSTALSYWEVEASRESISGEPQLVASERHGLLRRLASLVPGKEEAGRRHAFTADVVAPVEGGQRRRLMSQTCIGTNSLRIGCALQWGLPQCCDSNPNSNPSYNCQPPLLGNCPSGTFAACCTP</sequence>
<protein>
    <recommendedName>
        <fullName evidence="4">Pherophorin domain-containing protein</fullName>
    </recommendedName>
</protein>